<name>A0A8H2ZYS0_9AGAM</name>
<dbReference type="EMBL" id="CAJMWS010000081">
    <property type="protein sequence ID" value="CAE6357636.1"/>
    <property type="molecule type" value="Genomic_DNA"/>
</dbReference>
<proteinExistence type="predicted"/>
<evidence type="ECO:0000313" key="1">
    <source>
        <dbReference type="EMBL" id="CAE6357636.1"/>
    </source>
</evidence>
<evidence type="ECO:0000313" key="2">
    <source>
        <dbReference type="Proteomes" id="UP000663846"/>
    </source>
</evidence>
<comment type="caution">
    <text evidence="1">The sequence shown here is derived from an EMBL/GenBank/DDBJ whole genome shotgun (WGS) entry which is preliminary data.</text>
</comment>
<dbReference type="Proteomes" id="UP000663846">
    <property type="component" value="Unassembled WGS sequence"/>
</dbReference>
<organism evidence="1 2">
    <name type="scientific">Rhizoctonia solani</name>
    <dbReference type="NCBI Taxonomy" id="456999"/>
    <lineage>
        <taxon>Eukaryota</taxon>
        <taxon>Fungi</taxon>
        <taxon>Dikarya</taxon>
        <taxon>Basidiomycota</taxon>
        <taxon>Agaricomycotina</taxon>
        <taxon>Agaricomycetes</taxon>
        <taxon>Cantharellales</taxon>
        <taxon>Ceratobasidiaceae</taxon>
        <taxon>Rhizoctonia</taxon>
    </lineage>
</organism>
<gene>
    <name evidence="1" type="ORF">RDB_LOCUS15966</name>
</gene>
<accession>A0A8H2ZYS0</accession>
<reference evidence="1" key="1">
    <citation type="submission" date="2021-01" db="EMBL/GenBank/DDBJ databases">
        <authorList>
            <person name="Kaushik A."/>
        </authorList>
    </citation>
    <scope>NUCLEOTIDE SEQUENCE</scope>
    <source>
        <strain evidence="1">AG1-1C</strain>
    </source>
</reference>
<protein>
    <submittedName>
        <fullName evidence="1">Uncharacterized protein</fullName>
    </submittedName>
</protein>
<dbReference type="PANTHER" id="PTHR38846:SF1">
    <property type="entry name" value="C3H1-TYPE DOMAIN-CONTAINING PROTEIN"/>
    <property type="match status" value="1"/>
</dbReference>
<sequence length="204" mass="23347">MSSTELIPQYNSILLQYLLRNPLNIPYGLGLNPLSFTRAYLVAFFAMFPGFVYNPTQPALSELMRMKAQFGWEMQNFRTSTLPMFRRALVLQFNLTFGTDQNDLVSWQNLCRIMGVVNIPDNLTACKKLVESIYVNLIDLVDMPNTGVPVRLFKREYDLSEYTLKTDKIFPKDDAHAGGLLKHLLRNIIAPRRGGKTRAKTAKH</sequence>
<dbReference type="AlphaFoldDB" id="A0A8H2ZYS0"/>
<dbReference type="PANTHER" id="PTHR38846">
    <property type="entry name" value="C3H1-TYPE DOMAIN-CONTAINING PROTEIN"/>
    <property type="match status" value="1"/>
</dbReference>